<feature type="transmembrane region" description="Helical" evidence="1">
    <location>
        <begin position="116"/>
        <end position="135"/>
    </location>
</feature>
<feature type="transmembrane region" description="Helical" evidence="1">
    <location>
        <begin position="296"/>
        <end position="318"/>
    </location>
</feature>
<keyword evidence="1" id="KW-1133">Transmembrane helix</keyword>
<dbReference type="GeneID" id="58096386"/>
<feature type="transmembrane region" description="Helical" evidence="1">
    <location>
        <begin position="266"/>
        <end position="284"/>
    </location>
</feature>
<gene>
    <name evidence="2" type="ORF">UF66_1201</name>
</gene>
<accession>A0A0M2P3C4</accession>
<feature type="transmembrane region" description="Helical" evidence="1">
    <location>
        <begin position="364"/>
        <end position="391"/>
    </location>
</feature>
<feature type="transmembrane region" description="Helical" evidence="1">
    <location>
        <begin position="236"/>
        <end position="254"/>
    </location>
</feature>
<evidence type="ECO:0000256" key="1">
    <source>
        <dbReference type="SAM" id="Phobius"/>
    </source>
</evidence>
<reference evidence="2 3" key="1">
    <citation type="submission" date="2015-03" db="EMBL/GenBank/DDBJ databases">
        <title>Genome Assembly of Staphylococcus cohnii subsp. cohnii strain G22B2.</title>
        <authorList>
            <person name="Nair G."/>
            <person name="Kaur G."/>
            <person name="Khatri I."/>
            <person name="Singh N.K."/>
            <person name="Sathyabama S."/>
            <person name="Maurya S.K."/>
            <person name="Subramanian S."/>
            <person name="Agrewala J.N."/>
            <person name="Mayilraj S."/>
        </authorList>
    </citation>
    <scope>NUCLEOTIDE SEQUENCE [LARGE SCALE GENOMIC DNA]</scope>
    <source>
        <strain evidence="2 3">G22B2</strain>
    </source>
</reference>
<feature type="transmembrane region" description="Helical" evidence="1">
    <location>
        <begin position="6"/>
        <end position="25"/>
    </location>
</feature>
<evidence type="ECO:0000313" key="3">
    <source>
        <dbReference type="Proteomes" id="UP000034455"/>
    </source>
</evidence>
<keyword evidence="1" id="KW-0812">Transmembrane</keyword>
<keyword evidence="1" id="KW-0472">Membrane</keyword>
<dbReference type="RefSeq" id="WP_019469170.1">
    <property type="nucleotide sequence ID" value="NZ_BKAS01000001.1"/>
</dbReference>
<protein>
    <submittedName>
        <fullName evidence="2">Integral membrane protein</fullName>
    </submittedName>
</protein>
<dbReference type="EMBL" id="LAKJ01000002">
    <property type="protein sequence ID" value="KKI65244.1"/>
    <property type="molecule type" value="Genomic_DNA"/>
</dbReference>
<feature type="transmembrane region" description="Helical" evidence="1">
    <location>
        <begin position="89"/>
        <end position="110"/>
    </location>
</feature>
<dbReference type="Proteomes" id="UP000034455">
    <property type="component" value="Unassembled WGS sequence"/>
</dbReference>
<dbReference type="PATRIC" id="fig|74704.6.peg.1235"/>
<dbReference type="CDD" id="cd21416">
    <property type="entry name" value="HDC_protein"/>
    <property type="match status" value="1"/>
</dbReference>
<dbReference type="InterPro" id="IPR049576">
    <property type="entry name" value="HDC-like"/>
</dbReference>
<proteinExistence type="predicted"/>
<feature type="transmembrane region" description="Helical" evidence="1">
    <location>
        <begin position="214"/>
        <end position="230"/>
    </location>
</feature>
<dbReference type="AlphaFoldDB" id="A0A0M2P3C4"/>
<feature type="transmembrane region" description="Helical" evidence="1">
    <location>
        <begin position="56"/>
        <end position="77"/>
    </location>
</feature>
<feature type="transmembrane region" description="Helical" evidence="1">
    <location>
        <begin position="32"/>
        <end position="50"/>
    </location>
</feature>
<sequence>MWSEPIISATALFALIALGEVISTLTKARVPMLLTAMVSFLLLKWAGIFPENILDSAILPSLGALAIAPAIMHMGTMMPLSTLKTQWKAVIISLFGIIGSTTMILIIVSLVYDFRIAASGVGPISGGIVALLITIDKLKELDLSYLIVLPALVQGLQGVIGLPLSSVIMKRYGKHFLQQESKNLQTDTREEASTTRTSTTHTLHDKYPILQNNTLRLFIMFVLASLAFVIGEVTPIHFTLISLFFGIVGLKLGLFEQAELEKNKSFTLILVIIMLIVIGSMGDITPQDLWHHLPAILLILLIGTIGILIGGAVAAKLIGWRYTKALPVALTALYGFPGDYMLCEEVSRSLTKNKKEHDALFKELLSPMLIGGFTSVTVASVILTGIIMNFIN</sequence>
<name>A0A0M2P3C4_STACC</name>
<evidence type="ECO:0000313" key="2">
    <source>
        <dbReference type="EMBL" id="KKI65244.1"/>
    </source>
</evidence>
<organism evidence="2 3">
    <name type="scientific">Staphylococcus cohnii subsp. cohnii</name>
    <dbReference type="NCBI Taxonomy" id="74704"/>
    <lineage>
        <taxon>Bacteria</taxon>
        <taxon>Bacillati</taxon>
        <taxon>Bacillota</taxon>
        <taxon>Bacilli</taxon>
        <taxon>Bacillales</taxon>
        <taxon>Staphylococcaceae</taxon>
        <taxon>Staphylococcus</taxon>
        <taxon>Staphylococcus cohnii species complex</taxon>
    </lineage>
</organism>
<comment type="caution">
    <text evidence="2">The sequence shown here is derived from an EMBL/GenBank/DDBJ whole genome shotgun (WGS) entry which is preliminary data.</text>
</comment>